<accession>A0A1M6TWR7</accession>
<evidence type="ECO:0000259" key="1">
    <source>
        <dbReference type="PROSITE" id="PS50801"/>
    </source>
</evidence>
<protein>
    <submittedName>
        <fullName evidence="2">Anti-anti-sigma factor</fullName>
    </submittedName>
</protein>
<dbReference type="RefSeq" id="WP_073303874.1">
    <property type="nucleotide sequence ID" value="NZ_FRAW01000011.1"/>
</dbReference>
<feature type="domain" description="STAS" evidence="1">
    <location>
        <begin position="5"/>
        <end position="97"/>
    </location>
</feature>
<proteinExistence type="predicted"/>
<dbReference type="PROSITE" id="PS50801">
    <property type="entry name" value="STAS"/>
    <property type="match status" value="1"/>
</dbReference>
<dbReference type="AlphaFoldDB" id="A0A1M6TWR7"/>
<dbReference type="CDD" id="cd07043">
    <property type="entry name" value="STAS_anti-anti-sigma_factors"/>
    <property type="match status" value="1"/>
</dbReference>
<organism evidence="2 3">
    <name type="scientific">Fibrobacter intestinalis</name>
    <dbReference type="NCBI Taxonomy" id="28122"/>
    <lineage>
        <taxon>Bacteria</taxon>
        <taxon>Pseudomonadati</taxon>
        <taxon>Fibrobacterota</taxon>
        <taxon>Fibrobacteria</taxon>
        <taxon>Fibrobacterales</taxon>
        <taxon>Fibrobacteraceae</taxon>
        <taxon>Fibrobacter</taxon>
    </lineage>
</organism>
<reference evidence="3" key="1">
    <citation type="submission" date="2016-11" db="EMBL/GenBank/DDBJ databases">
        <authorList>
            <person name="Varghese N."/>
            <person name="Submissions S."/>
        </authorList>
    </citation>
    <scope>NUCLEOTIDE SEQUENCE [LARGE SCALE GENOMIC DNA]</scope>
    <source>
        <strain evidence="3">UWOS</strain>
    </source>
</reference>
<sequence length="261" mass="29223">MSPIQIQNLDEEPEVFVLKLQGDIGLDLVPQMTAAMDRHFAAGALHWAVDLSDVSFLGSPAVGAIMGLRSRVIRQQGSVSLFSAHAELKEKLNLMGVDLAIPAFKDWHSFLEYFRWEYRGASKFVDLTLPAKACMVPPTRRFIGGLLLSKGYGEKDVFVMESLADELANNAIEHGKPPNGIFQMHLKFDKKKMELKVANDCAPLSDEAQRELVEKYEHPKMTPGSLRGRGIVLVKKLSNQMSYSVKPQRVEVAVVRMREEK</sequence>
<dbReference type="Gene3D" id="3.30.565.10">
    <property type="entry name" value="Histidine kinase-like ATPase, C-terminal domain"/>
    <property type="match status" value="1"/>
</dbReference>
<dbReference type="InterPro" id="IPR036513">
    <property type="entry name" value="STAS_dom_sf"/>
</dbReference>
<name>A0A1M6TWR7_9BACT</name>
<dbReference type="Proteomes" id="UP000184275">
    <property type="component" value="Unassembled WGS sequence"/>
</dbReference>
<dbReference type="InterPro" id="IPR002645">
    <property type="entry name" value="STAS_dom"/>
</dbReference>
<dbReference type="SUPFAM" id="SSF55874">
    <property type="entry name" value="ATPase domain of HSP90 chaperone/DNA topoisomerase II/histidine kinase"/>
    <property type="match status" value="1"/>
</dbReference>
<gene>
    <name evidence="2" type="ORF">SAMN05720469_11155</name>
</gene>
<dbReference type="Pfam" id="PF01740">
    <property type="entry name" value="STAS"/>
    <property type="match status" value="1"/>
</dbReference>
<dbReference type="InterPro" id="IPR036890">
    <property type="entry name" value="HATPase_C_sf"/>
</dbReference>
<dbReference type="Pfam" id="PF13581">
    <property type="entry name" value="HATPase_c_2"/>
    <property type="match status" value="1"/>
</dbReference>
<dbReference type="InterPro" id="IPR003594">
    <property type="entry name" value="HATPase_dom"/>
</dbReference>
<dbReference type="GO" id="GO:0043856">
    <property type="term" value="F:anti-sigma factor antagonist activity"/>
    <property type="evidence" value="ECO:0007669"/>
    <property type="project" value="TreeGrafter"/>
</dbReference>
<dbReference type="Gene3D" id="3.30.750.24">
    <property type="entry name" value="STAS domain"/>
    <property type="match status" value="1"/>
</dbReference>
<dbReference type="PANTHER" id="PTHR33495:SF2">
    <property type="entry name" value="ANTI-SIGMA FACTOR ANTAGONIST TM_1081-RELATED"/>
    <property type="match status" value="1"/>
</dbReference>
<dbReference type="PANTHER" id="PTHR33495">
    <property type="entry name" value="ANTI-SIGMA FACTOR ANTAGONIST TM_1081-RELATED-RELATED"/>
    <property type="match status" value="1"/>
</dbReference>
<evidence type="ECO:0000313" key="2">
    <source>
        <dbReference type="EMBL" id="SHK61397.1"/>
    </source>
</evidence>
<keyword evidence="3" id="KW-1185">Reference proteome</keyword>
<dbReference type="SUPFAM" id="SSF52091">
    <property type="entry name" value="SpoIIaa-like"/>
    <property type="match status" value="1"/>
</dbReference>
<evidence type="ECO:0000313" key="3">
    <source>
        <dbReference type="Proteomes" id="UP000184275"/>
    </source>
</evidence>
<dbReference type="CDD" id="cd16936">
    <property type="entry name" value="HATPase_RsbW-like"/>
    <property type="match status" value="1"/>
</dbReference>
<dbReference type="EMBL" id="FRAW01000011">
    <property type="protein sequence ID" value="SHK61397.1"/>
    <property type="molecule type" value="Genomic_DNA"/>
</dbReference>